<keyword evidence="1" id="KW-0732">Signal</keyword>
<sequence length="183" mass="20955">MNSLSKVFAAIIAVLLLYMFPTTQAAERQDDLSQMVVYNSLTQFVDAVRTKGYLTPIMYEDFITEMNATGGTYQVEMEHLHKKYHPEYSDPANPNTFEDKFSVYYDGFYTEKLMNVLFPDNNEPKDSDDRKYKFNVGDFFTVTVKNTNRTISSVLRDFLTGSNRGDGTTIAVPYGGMILNEDY</sequence>
<name>A0ABS4H068_9BACL</name>
<comment type="caution">
    <text evidence="2">The sequence shown here is derived from an EMBL/GenBank/DDBJ whole genome shotgun (WGS) entry which is preliminary data.</text>
</comment>
<feature type="signal peptide" evidence="1">
    <location>
        <begin position="1"/>
        <end position="25"/>
    </location>
</feature>
<accession>A0ABS4H068</accession>
<dbReference type="EMBL" id="JAGGKP010000001">
    <property type="protein sequence ID" value="MBP1935915.1"/>
    <property type="molecule type" value="Genomic_DNA"/>
</dbReference>
<proteinExistence type="predicted"/>
<dbReference type="Proteomes" id="UP001519273">
    <property type="component" value="Unassembled WGS sequence"/>
</dbReference>
<evidence type="ECO:0000313" key="3">
    <source>
        <dbReference type="Proteomes" id="UP001519273"/>
    </source>
</evidence>
<evidence type="ECO:0000313" key="2">
    <source>
        <dbReference type="EMBL" id="MBP1935915.1"/>
    </source>
</evidence>
<evidence type="ECO:0000256" key="1">
    <source>
        <dbReference type="SAM" id="SignalP"/>
    </source>
</evidence>
<evidence type="ECO:0008006" key="4">
    <source>
        <dbReference type="Google" id="ProtNLM"/>
    </source>
</evidence>
<protein>
    <recommendedName>
        <fullName evidence="4">DUF3993 domain-containing protein</fullName>
    </recommendedName>
</protein>
<keyword evidence="3" id="KW-1185">Reference proteome</keyword>
<reference evidence="2 3" key="1">
    <citation type="submission" date="2021-03" db="EMBL/GenBank/DDBJ databases">
        <title>Genomic Encyclopedia of Type Strains, Phase IV (KMG-IV): sequencing the most valuable type-strain genomes for metagenomic binning, comparative biology and taxonomic classification.</title>
        <authorList>
            <person name="Goeker M."/>
        </authorList>
    </citation>
    <scope>NUCLEOTIDE SEQUENCE [LARGE SCALE GENOMIC DNA]</scope>
    <source>
        <strain evidence="2 3">DSM 23491</strain>
    </source>
</reference>
<gene>
    <name evidence="2" type="ORF">J2Z20_000776</name>
</gene>
<organism evidence="2 3">
    <name type="scientific">Paenibacillus sediminis</name>
    <dbReference type="NCBI Taxonomy" id="664909"/>
    <lineage>
        <taxon>Bacteria</taxon>
        <taxon>Bacillati</taxon>
        <taxon>Bacillota</taxon>
        <taxon>Bacilli</taxon>
        <taxon>Bacillales</taxon>
        <taxon>Paenibacillaceae</taxon>
        <taxon>Paenibacillus</taxon>
    </lineage>
</organism>
<feature type="chain" id="PRO_5046621548" description="DUF3993 domain-containing protein" evidence="1">
    <location>
        <begin position="26"/>
        <end position="183"/>
    </location>
</feature>